<feature type="compositionally biased region" description="Basic and acidic residues" evidence="1">
    <location>
        <begin position="76"/>
        <end position="85"/>
    </location>
</feature>
<reference evidence="2" key="1">
    <citation type="journal article" date="2020" name="Stud. Mycol.">
        <title>101 Dothideomycetes genomes: a test case for predicting lifestyles and emergence of pathogens.</title>
        <authorList>
            <person name="Haridas S."/>
            <person name="Albert R."/>
            <person name="Binder M."/>
            <person name="Bloem J."/>
            <person name="Labutti K."/>
            <person name="Salamov A."/>
            <person name="Andreopoulos B."/>
            <person name="Baker S."/>
            <person name="Barry K."/>
            <person name="Bills G."/>
            <person name="Bluhm B."/>
            <person name="Cannon C."/>
            <person name="Castanera R."/>
            <person name="Culley D."/>
            <person name="Daum C."/>
            <person name="Ezra D."/>
            <person name="Gonzalez J."/>
            <person name="Henrissat B."/>
            <person name="Kuo A."/>
            <person name="Liang C."/>
            <person name="Lipzen A."/>
            <person name="Lutzoni F."/>
            <person name="Magnuson J."/>
            <person name="Mondo S."/>
            <person name="Nolan M."/>
            <person name="Ohm R."/>
            <person name="Pangilinan J."/>
            <person name="Park H.-J."/>
            <person name="Ramirez L."/>
            <person name="Alfaro M."/>
            <person name="Sun H."/>
            <person name="Tritt A."/>
            <person name="Yoshinaga Y."/>
            <person name="Zwiers L.-H."/>
            <person name="Turgeon B."/>
            <person name="Goodwin S."/>
            <person name="Spatafora J."/>
            <person name="Crous P."/>
            <person name="Grigoriev I."/>
        </authorList>
    </citation>
    <scope>NUCLEOTIDE SEQUENCE</scope>
    <source>
        <strain evidence="2">CBS 379.55</strain>
    </source>
</reference>
<proteinExistence type="predicted"/>
<evidence type="ECO:0000313" key="3">
    <source>
        <dbReference type="Proteomes" id="UP000800097"/>
    </source>
</evidence>
<dbReference type="Proteomes" id="UP000800097">
    <property type="component" value="Unassembled WGS sequence"/>
</dbReference>
<dbReference type="RefSeq" id="XP_033650647.1">
    <property type="nucleotide sequence ID" value="XM_033793586.1"/>
</dbReference>
<keyword evidence="3" id="KW-1185">Reference proteome</keyword>
<name>A0A6A6JAV4_WESOR</name>
<dbReference type="GeneID" id="54546761"/>
<dbReference type="EMBL" id="ML986513">
    <property type="protein sequence ID" value="KAF2273108.1"/>
    <property type="molecule type" value="Genomic_DNA"/>
</dbReference>
<feature type="compositionally biased region" description="Acidic residues" evidence="1">
    <location>
        <begin position="87"/>
        <end position="96"/>
    </location>
</feature>
<dbReference type="AlphaFoldDB" id="A0A6A6JAV4"/>
<sequence>MTAVKPSPTTWTLRLKSHKTTVLLHVDPLSTFANIKELLYRTLEQTGLKHAETGEPIALPESAAEIQLGRPVDVNKPKEGFKLGEWEVNDEDDDREDANGKSKKAAKSISQSLKGAGLKDNAVLAFRWKGDGTGWEKDEEDVIASSREKKAYRRMWGVKIATYEDSYGVQNTGDVGGGHTQE</sequence>
<evidence type="ECO:0000256" key="1">
    <source>
        <dbReference type="SAM" id="MobiDB-lite"/>
    </source>
</evidence>
<gene>
    <name evidence="2" type="ORF">EI97DRAFT_189958</name>
</gene>
<organism evidence="2 3">
    <name type="scientific">Westerdykella ornata</name>
    <dbReference type="NCBI Taxonomy" id="318751"/>
    <lineage>
        <taxon>Eukaryota</taxon>
        <taxon>Fungi</taxon>
        <taxon>Dikarya</taxon>
        <taxon>Ascomycota</taxon>
        <taxon>Pezizomycotina</taxon>
        <taxon>Dothideomycetes</taxon>
        <taxon>Pleosporomycetidae</taxon>
        <taxon>Pleosporales</taxon>
        <taxon>Sporormiaceae</taxon>
        <taxon>Westerdykella</taxon>
    </lineage>
</organism>
<accession>A0A6A6JAV4</accession>
<dbReference type="OrthoDB" id="5376498at2759"/>
<evidence type="ECO:0000313" key="2">
    <source>
        <dbReference type="EMBL" id="KAF2273108.1"/>
    </source>
</evidence>
<protein>
    <submittedName>
        <fullName evidence="2">Uncharacterized protein</fullName>
    </submittedName>
</protein>
<feature type="region of interest" description="Disordered" evidence="1">
    <location>
        <begin position="76"/>
        <end position="111"/>
    </location>
</feature>